<accession>A0A1J5RL60</accession>
<dbReference type="Gene3D" id="3.30.470.20">
    <property type="entry name" value="ATP-grasp fold, B domain"/>
    <property type="match status" value="1"/>
</dbReference>
<sequence length="490" mass="55323">MSILIVVTNPRDWPLAIPGVTVVPARAYLTDAAYGKERGARVFNLCRSYRYQSLGYYVSLLAEARGHKPLPRVGTIEDLQSRLLVRLLTQGLDELVQRSLAPIKSDEFELSIYFGRNVAKHYDQLSGQLFKLLQAPLLRAHFQRREGQWRIRGVRPMAASDIPPQHQAFAIEAASDYFLRRPRPLKRRAAPRFDLAILHDPDNPEQASDARALRKFERAAQQMGIHAELVTRADFGRLSAFDALFIRDTTFVNHYTYRYSRQALAEGLVVIDDPQSILKCNNKVYLAELLARHRIPTPKTLLVHRDNAAQILQLLTLPIVLKQPDSSFSLGVVKVTSAAELRATVEQLLEKSELIIAQEYLPTAFDWRVGILDRRVLFVCQYFMVPGHWQIIKRNGQGGAYREGATLALPLDQAPARVIKMALKAADLIGDGFYGVDLKELGRRCCVIEVNDNPNVDAGHEDGVLKDALYREVMAVFAKRIEARRRGVSP</sequence>
<evidence type="ECO:0000313" key="2">
    <source>
        <dbReference type="EMBL" id="OIQ96242.1"/>
    </source>
</evidence>
<dbReference type="PANTHER" id="PTHR21621:SF0">
    <property type="entry name" value="BETA-CITRYLGLUTAMATE SYNTHASE B-RELATED"/>
    <property type="match status" value="1"/>
</dbReference>
<dbReference type="GO" id="GO:0046872">
    <property type="term" value="F:metal ion binding"/>
    <property type="evidence" value="ECO:0007669"/>
    <property type="project" value="InterPro"/>
</dbReference>
<keyword evidence="2" id="KW-0436">Ligase</keyword>
<dbReference type="GO" id="GO:0005524">
    <property type="term" value="F:ATP binding"/>
    <property type="evidence" value="ECO:0007669"/>
    <property type="project" value="InterPro"/>
</dbReference>
<reference evidence="2" key="1">
    <citation type="submission" date="2016-10" db="EMBL/GenBank/DDBJ databases">
        <title>Sequence of Gallionella enrichment culture.</title>
        <authorList>
            <person name="Poehlein A."/>
            <person name="Muehling M."/>
            <person name="Daniel R."/>
        </authorList>
    </citation>
    <scope>NUCLEOTIDE SEQUENCE</scope>
</reference>
<dbReference type="PROSITE" id="PS50975">
    <property type="entry name" value="ATP_GRASP"/>
    <property type="match status" value="1"/>
</dbReference>
<name>A0A1J5RL60_9ZZZZ</name>
<dbReference type="InterPro" id="IPR013815">
    <property type="entry name" value="ATP_grasp_subdomain_1"/>
</dbReference>
<dbReference type="InterPro" id="IPR013651">
    <property type="entry name" value="ATP-grasp_RimK-type"/>
</dbReference>
<dbReference type="PANTHER" id="PTHR21621">
    <property type="entry name" value="RIBOSOMAL PROTEIN S6 MODIFICATION PROTEIN"/>
    <property type="match status" value="1"/>
</dbReference>
<proteinExistence type="predicted"/>
<organism evidence="2">
    <name type="scientific">mine drainage metagenome</name>
    <dbReference type="NCBI Taxonomy" id="410659"/>
    <lineage>
        <taxon>unclassified sequences</taxon>
        <taxon>metagenomes</taxon>
        <taxon>ecological metagenomes</taxon>
    </lineage>
</organism>
<dbReference type="GO" id="GO:0009432">
    <property type="term" value="P:SOS response"/>
    <property type="evidence" value="ECO:0007669"/>
    <property type="project" value="TreeGrafter"/>
</dbReference>
<dbReference type="GO" id="GO:0005737">
    <property type="term" value="C:cytoplasm"/>
    <property type="evidence" value="ECO:0007669"/>
    <property type="project" value="TreeGrafter"/>
</dbReference>
<dbReference type="SUPFAM" id="SSF56059">
    <property type="entry name" value="Glutathione synthetase ATP-binding domain-like"/>
    <property type="match status" value="1"/>
</dbReference>
<evidence type="ECO:0000259" key="1">
    <source>
        <dbReference type="PROSITE" id="PS50975"/>
    </source>
</evidence>
<dbReference type="AlphaFoldDB" id="A0A1J5RL60"/>
<dbReference type="GO" id="GO:0018169">
    <property type="term" value="F:ribosomal S6-glutamic acid ligase activity"/>
    <property type="evidence" value="ECO:0007669"/>
    <property type="project" value="TreeGrafter"/>
</dbReference>
<dbReference type="Gene3D" id="3.30.1490.20">
    <property type="entry name" value="ATP-grasp fold, A domain"/>
    <property type="match status" value="1"/>
</dbReference>
<dbReference type="InterPro" id="IPR025839">
    <property type="entry name" value="RLAN_dom"/>
</dbReference>
<dbReference type="EMBL" id="MLJW01000152">
    <property type="protein sequence ID" value="OIQ96242.1"/>
    <property type="molecule type" value="Genomic_DNA"/>
</dbReference>
<dbReference type="InterPro" id="IPR011761">
    <property type="entry name" value="ATP-grasp"/>
</dbReference>
<feature type="domain" description="ATP-grasp" evidence="1">
    <location>
        <begin position="287"/>
        <end position="482"/>
    </location>
</feature>
<comment type="caution">
    <text evidence="2">The sequence shown here is derived from an EMBL/GenBank/DDBJ whole genome shotgun (WGS) entry which is preliminary data.</text>
</comment>
<dbReference type="EC" id="6.3.2.-" evidence="2"/>
<gene>
    <name evidence="2" type="primary">lysX_2</name>
    <name evidence="2" type="ORF">GALL_217590</name>
</gene>
<dbReference type="Pfam" id="PF08443">
    <property type="entry name" value="RimK"/>
    <property type="match status" value="1"/>
</dbReference>
<dbReference type="Pfam" id="PF14401">
    <property type="entry name" value="RLAN"/>
    <property type="match status" value="1"/>
</dbReference>
<protein>
    <submittedName>
        <fullName evidence="2">Alpha-aminoadipate--LysW ligase LysX</fullName>
        <ecNumber evidence="2">6.3.2.-</ecNumber>
    </submittedName>
</protein>